<evidence type="ECO:0000256" key="12">
    <source>
        <dbReference type="ARBA" id="ARBA00022989"/>
    </source>
</evidence>
<dbReference type="GO" id="GO:0004672">
    <property type="term" value="F:protein kinase activity"/>
    <property type="evidence" value="ECO:0007669"/>
    <property type="project" value="InterPro"/>
</dbReference>
<evidence type="ECO:0000256" key="15">
    <source>
        <dbReference type="ARBA" id="ARBA00023180"/>
    </source>
</evidence>
<feature type="transmembrane region" description="Helical" evidence="18">
    <location>
        <begin position="204"/>
        <end position="225"/>
    </location>
</feature>
<accession>A0A9W7XDB3</accession>
<evidence type="ECO:0000256" key="6">
    <source>
        <dbReference type="ARBA" id="ARBA00022692"/>
    </source>
</evidence>
<dbReference type="Proteomes" id="UP001164776">
    <property type="component" value="Unassembled WGS sequence"/>
</dbReference>
<dbReference type="GO" id="GO:0005524">
    <property type="term" value="F:ATP binding"/>
    <property type="evidence" value="ECO:0007669"/>
    <property type="project" value="UniProtKB-UniRule"/>
</dbReference>
<dbReference type="InterPro" id="IPR001220">
    <property type="entry name" value="Legume_lectin_dom"/>
</dbReference>
<dbReference type="InterPro" id="IPR011009">
    <property type="entry name" value="Kinase-like_dom_sf"/>
</dbReference>
<evidence type="ECO:0000256" key="1">
    <source>
        <dbReference type="ARBA" id="ARBA00004251"/>
    </source>
</evidence>
<dbReference type="InterPro" id="IPR013320">
    <property type="entry name" value="ConA-like_dom_sf"/>
</dbReference>
<dbReference type="PROSITE" id="PS00107">
    <property type="entry name" value="PROTEIN_KINASE_ATP"/>
    <property type="match status" value="1"/>
</dbReference>
<comment type="similarity">
    <text evidence="2">In the N-terminal section; belongs to the leguminous lectin family.</text>
</comment>
<evidence type="ECO:0000256" key="11">
    <source>
        <dbReference type="ARBA" id="ARBA00022840"/>
    </source>
</evidence>
<keyword evidence="5" id="KW-0808">Transferase</keyword>
<evidence type="ECO:0000256" key="4">
    <source>
        <dbReference type="ARBA" id="ARBA00022475"/>
    </source>
</evidence>
<dbReference type="PROSITE" id="PS00108">
    <property type="entry name" value="PROTEIN_KINASE_ST"/>
    <property type="match status" value="1"/>
</dbReference>
<dbReference type="InterPro" id="IPR017441">
    <property type="entry name" value="Protein_kinase_ATP_BS"/>
</dbReference>
<evidence type="ECO:0000256" key="16">
    <source>
        <dbReference type="PROSITE-ProRule" id="PRU10141"/>
    </source>
</evidence>
<dbReference type="GO" id="GO:0005886">
    <property type="term" value="C:plasma membrane"/>
    <property type="evidence" value="ECO:0007669"/>
    <property type="project" value="UniProtKB-SubCell"/>
</dbReference>
<dbReference type="SMART" id="SM00220">
    <property type="entry name" value="S_TKc"/>
    <property type="match status" value="1"/>
</dbReference>
<keyword evidence="10" id="KW-0418">Kinase</keyword>
<comment type="caution">
    <text evidence="20">The sequence shown here is derived from an EMBL/GenBank/DDBJ whole genome shotgun (WGS) entry which is preliminary data.</text>
</comment>
<name>A0A9W7XDB3_9POAL</name>
<dbReference type="InterPro" id="IPR000719">
    <property type="entry name" value="Prot_kinase_dom"/>
</dbReference>
<keyword evidence="12 18" id="KW-1133">Transmembrane helix</keyword>
<comment type="subcellular location">
    <subcellularLocation>
        <location evidence="1">Cell membrane</location>
        <topology evidence="1">Single-pass type I membrane protein</topology>
    </subcellularLocation>
</comment>
<evidence type="ECO:0000256" key="13">
    <source>
        <dbReference type="ARBA" id="ARBA00023136"/>
    </source>
</evidence>
<dbReference type="InterPro" id="IPR050528">
    <property type="entry name" value="L-type_Lectin-RKs"/>
</dbReference>
<organism evidence="20 21">
    <name type="scientific">Paspalum vaginatum</name>
    <name type="common">seashore paspalum</name>
    <dbReference type="NCBI Taxonomy" id="158149"/>
    <lineage>
        <taxon>Eukaryota</taxon>
        <taxon>Viridiplantae</taxon>
        <taxon>Streptophyta</taxon>
        <taxon>Embryophyta</taxon>
        <taxon>Tracheophyta</taxon>
        <taxon>Spermatophyta</taxon>
        <taxon>Magnoliopsida</taxon>
        <taxon>Liliopsida</taxon>
        <taxon>Poales</taxon>
        <taxon>Poaceae</taxon>
        <taxon>PACMAD clade</taxon>
        <taxon>Panicoideae</taxon>
        <taxon>Andropogonodae</taxon>
        <taxon>Paspaleae</taxon>
        <taxon>Paspalinae</taxon>
        <taxon>Paspalum</taxon>
    </lineage>
</organism>
<evidence type="ECO:0000256" key="3">
    <source>
        <dbReference type="ARBA" id="ARBA00010217"/>
    </source>
</evidence>
<feature type="domain" description="Protein kinase" evidence="19">
    <location>
        <begin position="260"/>
        <end position="550"/>
    </location>
</feature>
<keyword evidence="4" id="KW-1003">Cell membrane</keyword>
<dbReference type="Gene3D" id="1.10.510.10">
    <property type="entry name" value="Transferase(Phosphotransferase) domain 1"/>
    <property type="match status" value="1"/>
</dbReference>
<evidence type="ECO:0000256" key="18">
    <source>
        <dbReference type="SAM" id="Phobius"/>
    </source>
</evidence>
<dbReference type="CDD" id="cd06899">
    <property type="entry name" value="lectin_legume_LecRK_Arcelin_ConA"/>
    <property type="match status" value="1"/>
</dbReference>
<dbReference type="EMBL" id="MU629502">
    <property type="protein sequence ID" value="KAJ1256547.1"/>
    <property type="molecule type" value="Genomic_DNA"/>
</dbReference>
<evidence type="ECO:0000256" key="2">
    <source>
        <dbReference type="ARBA" id="ARBA00008536"/>
    </source>
</evidence>
<dbReference type="GO" id="GO:0030246">
    <property type="term" value="F:carbohydrate binding"/>
    <property type="evidence" value="ECO:0007669"/>
    <property type="project" value="UniProtKB-KW"/>
</dbReference>
<evidence type="ECO:0000313" key="21">
    <source>
        <dbReference type="Proteomes" id="UP001164776"/>
    </source>
</evidence>
<dbReference type="AlphaFoldDB" id="A0A9W7XDB3"/>
<dbReference type="Pfam" id="PF00069">
    <property type="entry name" value="Pkinase"/>
    <property type="match status" value="1"/>
</dbReference>
<evidence type="ECO:0000256" key="14">
    <source>
        <dbReference type="ARBA" id="ARBA00023170"/>
    </source>
</evidence>
<keyword evidence="13 18" id="KW-0472">Membrane</keyword>
<comment type="similarity">
    <text evidence="3">In the C-terminal section; belongs to the protein kinase superfamily. Ser/Thr protein kinase family.</text>
</comment>
<evidence type="ECO:0000313" key="20">
    <source>
        <dbReference type="EMBL" id="KAJ1256547.1"/>
    </source>
</evidence>
<dbReference type="FunFam" id="1.10.510.10:FF:000240">
    <property type="entry name" value="Lectin-domain containing receptor kinase A4.3"/>
    <property type="match status" value="1"/>
</dbReference>
<dbReference type="Gene3D" id="2.60.120.200">
    <property type="match status" value="1"/>
</dbReference>
<keyword evidence="7" id="KW-0732">Signal</keyword>
<dbReference type="Pfam" id="PF00139">
    <property type="entry name" value="Lectin_legB"/>
    <property type="match status" value="1"/>
</dbReference>
<evidence type="ECO:0000256" key="9">
    <source>
        <dbReference type="ARBA" id="ARBA00022741"/>
    </source>
</evidence>
<keyword evidence="6 18" id="KW-0812">Transmembrane</keyword>
<evidence type="ECO:0000256" key="8">
    <source>
        <dbReference type="ARBA" id="ARBA00022734"/>
    </source>
</evidence>
<protein>
    <recommendedName>
        <fullName evidence="19">Protein kinase domain-containing protein</fullName>
    </recommendedName>
</protein>
<evidence type="ECO:0000256" key="7">
    <source>
        <dbReference type="ARBA" id="ARBA00022729"/>
    </source>
</evidence>
<dbReference type="SUPFAM" id="SSF56112">
    <property type="entry name" value="Protein kinase-like (PK-like)"/>
    <property type="match status" value="1"/>
</dbReference>
<dbReference type="GO" id="GO:0002229">
    <property type="term" value="P:defense response to oomycetes"/>
    <property type="evidence" value="ECO:0007669"/>
    <property type="project" value="UniProtKB-ARBA"/>
</dbReference>
<keyword evidence="15" id="KW-0325">Glycoprotein</keyword>
<dbReference type="PROSITE" id="PS50011">
    <property type="entry name" value="PROTEIN_KINASE_DOM"/>
    <property type="match status" value="1"/>
</dbReference>
<evidence type="ECO:0000256" key="10">
    <source>
        <dbReference type="ARBA" id="ARBA00022777"/>
    </source>
</evidence>
<feature type="compositionally biased region" description="Low complexity" evidence="17">
    <location>
        <begin position="572"/>
        <end position="583"/>
    </location>
</feature>
<feature type="region of interest" description="Disordered" evidence="17">
    <location>
        <begin position="561"/>
        <end position="583"/>
    </location>
</feature>
<evidence type="ECO:0000256" key="5">
    <source>
        <dbReference type="ARBA" id="ARBA00022679"/>
    </source>
</evidence>
<dbReference type="SUPFAM" id="SSF49899">
    <property type="entry name" value="Concanavalin A-like lectins/glucanases"/>
    <property type="match status" value="1"/>
</dbReference>
<reference evidence="20 21" key="1">
    <citation type="submission" date="2022-10" db="EMBL/GenBank/DDBJ databases">
        <title>WGS assembly of Paspalum vaginatum 540-79.</title>
        <authorList>
            <person name="Sun G."/>
            <person name="Wase N."/>
            <person name="Shu S."/>
            <person name="Jenkins J."/>
            <person name="Zhou B."/>
            <person name="Torres-Rodriguez J."/>
            <person name="Chen C."/>
            <person name="Sandor L."/>
            <person name="Plott C."/>
            <person name="Yoshinga Y."/>
            <person name="Daum C."/>
            <person name="Qi P."/>
            <person name="Barry K."/>
            <person name="Lipzen A."/>
            <person name="Berry L."/>
            <person name="Pedersen C."/>
            <person name="Gottilla T."/>
            <person name="Foltz A."/>
            <person name="Yu H."/>
            <person name="O'Malley R."/>
            <person name="Zhang C."/>
            <person name="Devos K."/>
            <person name="Sigmon B."/>
            <person name="Yu B."/>
            <person name="Obata T."/>
            <person name="Schmutz J."/>
            <person name="Schnable J."/>
        </authorList>
    </citation>
    <scope>NUCLEOTIDE SEQUENCE [LARGE SCALE GENOMIC DNA]</scope>
    <source>
        <strain evidence="21">cv. 540-79</strain>
    </source>
</reference>
<dbReference type="PANTHER" id="PTHR27007">
    <property type="match status" value="1"/>
</dbReference>
<evidence type="ECO:0000259" key="19">
    <source>
        <dbReference type="PROSITE" id="PS50011"/>
    </source>
</evidence>
<gene>
    <name evidence="20" type="ORF">BS78_K006500</name>
</gene>
<sequence length="583" mass="65437">MSYKHPVPLYDDTTVASFITNFTFNIDQVDDEDLGEGIAFFLSSYPSRMPLDSSGENLGLLNFTDPAAYGSEQFVAVEFNSSHGFNYSYIGININSLSSLSTARFPSNQSLIGTWTATIEFNNITSMLVATLRSADNATMQPLVVSLLLQNIKTLLPQEVAVGFSASTSETYQELNQILAWSFNSTLAAPLTIPHSNKGHEKTILIVVGGVVALVLLMLVIWFALSCWKWTNRHPGFQKQRKQETARFEYRDLAAATDHFSEGRRLGEGFFGVVHRGYLKKLGCEVAIKEILNKSQVVPGQADNNIFYAELNAITSVKHKNLVKLVGWCRGNSCNFVEFICWCRRNENNRLFLVYELVPRGSLHDHLHKEETLTWETRYKIVKDITSALLYLHHECDPFILHRDIKPSNILLDNNFNAKLADFGLSRVIDHDSSRVLTIPVGTERYLAPECKKPEGVVEFSRSTDIYSYGIVLLEIACKQGTVREQVWQHYISGSLLQAADYRLNGEFNKSEMEGVIILGLWCSFPDSKKRPSMEQVTAVLEHGKPLPDLDLLDRTSVPTQLETYIDPPAPSSAGSSSYEQHA</sequence>
<keyword evidence="9 16" id="KW-0547">Nucleotide-binding</keyword>
<keyword evidence="11 16" id="KW-0067">ATP-binding</keyword>
<feature type="binding site" evidence="16">
    <location>
        <position position="289"/>
    </location>
    <ligand>
        <name>ATP</name>
        <dbReference type="ChEBI" id="CHEBI:30616"/>
    </ligand>
</feature>
<proteinExistence type="inferred from homology"/>
<dbReference type="Gene3D" id="3.30.200.20">
    <property type="entry name" value="Phosphorylase Kinase, domain 1"/>
    <property type="match status" value="1"/>
</dbReference>
<keyword evidence="14" id="KW-0675">Receptor</keyword>
<keyword evidence="21" id="KW-1185">Reference proteome</keyword>
<evidence type="ECO:0000256" key="17">
    <source>
        <dbReference type="SAM" id="MobiDB-lite"/>
    </source>
</evidence>
<dbReference type="InterPro" id="IPR008271">
    <property type="entry name" value="Ser/Thr_kinase_AS"/>
</dbReference>
<dbReference type="OrthoDB" id="685606at2759"/>
<keyword evidence="8" id="KW-0430">Lectin</keyword>